<evidence type="ECO:0000256" key="1">
    <source>
        <dbReference type="SAM" id="MobiDB-lite"/>
    </source>
</evidence>
<sequence length="762" mass="84538">MMGPRTMDSRTRLPSLSRRKSTKQLINRFEAMAGPTTPAGPTVQKSLTKDRPSVRQSFRNLLGLFRKADGRMKLNNVFSARRSPSASRHDESLVSHRSSFAPTTTAPLSGSLLYLSRPSSSPSNTTILPVVWTTCTATLKGDSISLSWLSPQGLPNTYSVSLKGCTDVRSLTVAQLEDEELILLPRNAVFGDKMENFATTSVRERASWVSAIWDVVLSSQDISCRHLQSDVLAYHDQDAPSEDHPLPPSPSARSLPALPDHDVLSPLSSAQPDISSNPSRAGHAISMVDREPSEYPSICPLGKPRNGSKFQSTRIEAVNVEKPLPGVMVQEPMHRKSSTETESIFDAYGGSYSFFPDESLHAMKAPTEPTDATFDHIQSLKDDLQQISNKLIGLRENVDSGLANTRQRIQDINVRFGHTETLLKSLSNDLAKMATSGPLVPPVDPQIEHLIQTVESLQCSLYTELSVVKESLDVTRLSLRSSEHVTASQEAPPSGDLNDSTSSKAMQEKLEAILTVLNDKTELQGIQELLREEGNQRALQGQQQTDSVRYLNELNSWLESFVTNGASQIQAVHGAVEQIRNVLGCDVEGDQDIGSLFKLMQDIRTCTTTLQISIDNLAGFANSRNTFSPDSVAELLTRQNQEHQNFLRGIATELSNEIRGERLRFVDAMKEATEINVQTHVEEFKKELKREVHGMTQEIGRLYRERQTMENQIAELFAFYTKQKQGIPFAANAMHQPPPFVQAPDPSQRRPLPSPQRHRPGY</sequence>
<evidence type="ECO:0000313" key="3">
    <source>
        <dbReference type="Proteomes" id="UP001175226"/>
    </source>
</evidence>
<organism evidence="2 3">
    <name type="scientific">Armillaria borealis</name>
    <dbReference type="NCBI Taxonomy" id="47425"/>
    <lineage>
        <taxon>Eukaryota</taxon>
        <taxon>Fungi</taxon>
        <taxon>Dikarya</taxon>
        <taxon>Basidiomycota</taxon>
        <taxon>Agaricomycotina</taxon>
        <taxon>Agaricomycetes</taxon>
        <taxon>Agaricomycetidae</taxon>
        <taxon>Agaricales</taxon>
        <taxon>Marasmiineae</taxon>
        <taxon>Physalacriaceae</taxon>
        <taxon>Armillaria</taxon>
    </lineage>
</organism>
<feature type="region of interest" description="Disordered" evidence="1">
    <location>
        <begin position="237"/>
        <end position="281"/>
    </location>
</feature>
<reference evidence="2" key="1">
    <citation type="submission" date="2023-06" db="EMBL/GenBank/DDBJ databases">
        <authorList>
            <consortium name="Lawrence Berkeley National Laboratory"/>
            <person name="Ahrendt S."/>
            <person name="Sahu N."/>
            <person name="Indic B."/>
            <person name="Wong-Bajracharya J."/>
            <person name="Merenyi Z."/>
            <person name="Ke H.-M."/>
            <person name="Monk M."/>
            <person name="Kocsube S."/>
            <person name="Drula E."/>
            <person name="Lipzen A."/>
            <person name="Balint B."/>
            <person name="Henrissat B."/>
            <person name="Andreopoulos B."/>
            <person name="Martin F.M."/>
            <person name="Harder C.B."/>
            <person name="Rigling D."/>
            <person name="Ford K.L."/>
            <person name="Foster G.D."/>
            <person name="Pangilinan J."/>
            <person name="Papanicolaou A."/>
            <person name="Barry K."/>
            <person name="LaButti K."/>
            <person name="Viragh M."/>
            <person name="Koriabine M."/>
            <person name="Yan M."/>
            <person name="Riley R."/>
            <person name="Champramary S."/>
            <person name="Plett K.L."/>
            <person name="Tsai I.J."/>
            <person name="Slot J."/>
            <person name="Sipos G."/>
            <person name="Plett J."/>
            <person name="Nagy L.G."/>
            <person name="Grigoriev I.V."/>
        </authorList>
    </citation>
    <scope>NUCLEOTIDE SEQUENCE</scope>
    <source>
        <strain evidence="2">FPL87.14</strain>
    </source>
</reference>
<protein>
    <recommendedName>
        <fullName evidence="4">PH domain-containing protein</fullName>
    </recommendedName>
</protein>
<feature type="compositionally biased region" description="Polar residues" evidence="1">
    <location>
        <begin position="266"/>
        <end position="279"/>
    </location>
</feature>
<feature type="region of interest" description="Disordered" evidence="1">
    <location>
        <begin position="483"/>
        <end position="502"/>
    </location>
</feature>
<dbReference type="Proteomes" id="UP001175226">
    <property type="component" value="Unassembled WGS sequence"/>
</dbReference>
<evidence type="ECO:0000313" key="2">
    <source>
        <dbReference type="EMBL" id="KAK0455041.1"/>
    </source>
</evidence>
<name>A0AA39N1T8_9AGAR</name>
<gene>
    <name evidence="2" type="ORF">EV421DRAFT_1944459</name>
</gene>
<dbReference type="AlphaFoldDB" id="A0AA39N1T8"/>
<keyword evidence="3" id="KW-1185">Reference proteome</keyword>
<comment type="caution">
    <text evidence="2">The sequence shown here is derived from an EMBL/GenBank/DDBJ whole genome shotgun (WGS) entry which is preliminary data.</text>
</comment>
<accession>A0AA39N1T8</accession>
<dbReference type="EMBL" id="JAUEPT010000002">
    <property type="protein sequence ID" value="KAK0455041.1"/>
    <property type="molecule type" value="Genomic_DNA"/>
</dbReference>
<feature type="region of interest" description="Disordered" evidence="1">
    <location>
        <begin position="80"/>
        <end position="103"/>
    </location>
</feature>
<evidence type="ECO:0008006" key="4">
    <source>
        <dbReference type="Google" id="ProtNLM"/>
    </source>
</evidence>
<feature type="region of interest" description="Disordered" evidence="1">
    <location>
        <begin position="29"/>
        <end position="52"/>
    </location>
</feature>
<feature type="region of interest" description="Disordered" evidence="1">
    <location>
        <begin position="1"/>
        <end position="20"/>
    </location>
</feature>
<proteinExistence type="predicted"/>
<feature type="region of interest" description="Disordered" evidence="1">
    <location>
        <begin position="734"/>
        <end position="762"/>
    </location>
</feature>